<dbReference type="InterPro" id="IPR050387">
    <property type="entry name" value="Hedgehog_Signaling"/>
</dbReference>
<feature type="binding site" evidence="20">
    <location>
        <position position="92"/>
    </location>
    <ligand>
        <name>Ca(2+)</name>
        <dbReference type="ChEBI" id="CHEBI:29108"/>
        <label>1</label>
    </ligand>
</feature>
<evidence type="ECO:0000256" key="10">
    <source>
        <dbReference type="ARBA" id="ARBA00022813"/>
    </source>
</evidence>
<evidence type="ECO:0000256" key="18">
    <source>
        <dbReference type="ARBA" id="ARBA00034131"/>
    </source>
</evidence>
<dbReference type="GO" id="GO:0005789">
    <property type="term" value="C:endoplasmic reticulum membrane"/>
    <property type="evidence" value="ECO:0007669"/>
    <property type="project" value="UniProtKB-SubCell"/>
</dbReference>
<feature type="binding site" evidence="20">
    <location>
        <position position="143"/>
    </location>
    <ligand>
        <name>Zn(2+)</name>
        <dbReference type="ChEBI" id="CHEBI:29105"/>
    </ligand>
</feature>
<dbReference type="GeneID" id="114438115"/>
<evidence type="ECO:0000256" key="8">
    <source>
        <dbReference type="ARBA" id="ARBA00022729"/>
    </source>
</evidence>
<dbReference type="InterPro" id="IPR003587">
    <property type="entry name" value="Hint_dom_N"/>
</dbReference>
<evidence type="ECO:0000256" key="20">
    <source>
        <dbReference type="PIRSR" id="PIRSR009400-2"/>
    </source>
</evidence>
<keyword evidence="10 21" id="KW-0068">Autocatalytic cleavage</keyword>
<evidence type="ECO:0000259" key="24">
    <source>
        <dbReference type="SMART" id="SM00306"/>
    </source>
</evidence>
<dbReference type="PROSITE" id="PS51257">
    <property type="entry name" value="PROKAR_LIPOPROTEIN"/>
    <property type="match status" value="1"/>
</dbReference>
<evidence type="ECO:0000256" key="19">
    <source>
        <dbReference type="ARBA" id="ARBA00048589"/>
    </source>
</evidence>
<dbReference type="AlphaFoldDB" id="A0A6P7IUR7"/>
<dbReference type="GO" id="GO:0001708">
    <property type="term" value="P:cell fate specification"/>
    <property type="evidence" value="ECO:0007669"/>
    <property type="project" value="TreeGrafter"/>
</dbReference>
<dbReference type="InterPro" id="IPR036844">
    <property type="entry name" value="Hint_dom_sf"/>
</dbReference>
<name>A0A6P7IUR7_9TELE</name>
<feature type="binding site" evidence="20">
    <location>
        <position position="132"/>
    </location>
    <ligand>
        <name>Ca(2+)</name>
        <dbReference type="ChEBI" id="CHEBI:29108"/>
        <label>2</label>
    </ligand>
</feature>
<dbReference type="SUPFAM" id="SSF51294">
    <property type="entry name" value="Hedgehog/intein (Hint) domain"/>
    <property type="match status" value="1"/>
</dbReference>
<accession>A0A6P7IUR7</accession>
<feature type="binding site" evidence="20">
    <location>
        <position position="128"/>
    </location>
    <ligand>
        <name>Ca(2+)</name>
        <dbReference type="ChEBI" id="CHEBI:29108"/>
        <label>1</label>
    </ligand>
</feature>
<comment type="subcellular location">
    <subcellularLocation>
        <location evidence="1">Endoplasmic reticulum membrane</location>
    </subcellularLocation>
</comment>
<dbReference type="Pfam" id="PF01085">
    <property type="entry name" value="HH_signal"/>
    <property type="match status" value="1"/>
</dbReference>
<feature type="binding site" evidence="20">
    <location>
        <position position="129"/>
    </location>
    <ligand>
        <name>Ca(2+)</name>
        <dbReference type="ChEBI" id="CHEBI:29108"/>
        <label>2</label>
    </ligand>
</feature>
<evidence type="ECO:0000256" key="14">
    <source>
        <dbReference type="ARBA" id="ARBA00023034"/>
    </source>
</evidence>
<evidence type="ECO:0000313" key="25">
    <source>
        <dbReference type="Proteomes" id="UP000515145"/>
    </source>
</evidence>
<dbReference type="InterPro" id="IPR000320">
    <property type="entry name" value="Hedgehog_signalling_dom"/>
</dbReference>
<comment type="subcellular location">
    <molecule>Protein hedgehog N-product</molecule>
    <subcellularLocation>
        <location evidence="21">Cell membrane</location>
        <topology evidence="21">Lipid-anchor</topology>
    </subcellularLocation>
</comment>
<dbReference type="Gene3D" id="2.170.16.10">
    <property type="entry name" value="Hedgehog/Intein (Hint) domain"/>
    <property type="match status" value="1"/>
</dbReference>
<keyword evidence="5 21" id="KW-0645">Protease</keyword>
<dbReference type="CTD" id="50846"/>
<organism evidence="25 26">
    <name type="scientific">Parambassis ranga</name>
    <name type="common">Indian glassy fish</name>
    <dbReference type="NCBI Taxonomy" id="210632"/>
    <lineage>
        <taxon>Eukaryota</taxon>
        <taxon>Metazoa</taxon>
        <taxon>Chordata</taxon>
        <taxon>Craniata</taxon>
        <taxon>Vertebrata</taxon>
        <taxon>Euteleostomi</taxon>
        <taxon>Actinopterygii</taxon>
        <taxon>Neopterygii</taxon>
        <taxon>Teleostei</taxon>
        <taxon>Neoteleostei</taxon>
        <taxon>Acanthomorphata</taxon>
        <taxon>Ovalentaria</taxon>
        <taxon>Ambassidae</taxon>
        <taxon>Parambassis</taxon>
    </lineage>
</organism>
<dbReference type="GO" id="GO:0007224">
    <property type="term" value="P:smoothened signaling pathway"/>
    <property type="evidence" value="ECO:0007669"/>
    <property type="project" value="TreeGrafter"/>
</dbReference>
<keyword evidence="17" id="KW-0449">Lipoprotein</keyword>
<comment type="subunit">
    <text evidence="18">Multimer.</text>
</comment>
<comment type="catalytic activity">
    <reaction evidence="19">
        <text>glycyl-L-cysteinyl-[protein] + cholesterol + H(+) = [protein]-C-terminal glycyl cholesterol ester + N-terminal L-cysteinyl-[protein]</text>
        <dbReference type="Rhea" id="RHEA:59504"/>
        <dbReference type="Rhea" id="RHEA-COMP:12707"/>
        <dbReference type="Rhea" id="RHEA-COMP:15369"/>
        <dbReference type="Rhea" id="RHEA-COMP:15374"/>
        <dbReference type="ChEBI" id="CHEBI:15378"/>
        <dbReference type="ChEBI" id="CHEBI:16113"/>
        <dbReference type="ChEBI" id="CHEBI:65250"/>
        <dbReference type="ChEBI" id="CHEBI:143135"/>
        <dbReference type="ChEBI" id="CHEBI:143140"/>
    </reaction>
    <physiologicalReaction direction="left-to-right" evidence="19">
        <dbReference type="Rhea" id="RHEA:59505"/>
    </physiologicalReaction>
</comment>
<dbReference type="InterPro" id="IPR001767">
    <property type="entry name" value="Hedgehog_Hint"/>
</dbReference>
<dbReference type="PRINTS" id="PR00632">
    <property type="entry name" value="SONICHHOG"/>
</dbReference>
<dbReference type="GO" id="GO:0016540">
    <property type="term" value="P:protein autoprocessing"/>
    <property type="evidence" value="ECO:0007669"/>
    <property type="project" value="InterPro"/>
</dbReference>
<dbReference type="CDD" id="cd00081">
    <property type="entry name" value="Hint"/>
    <property type="match status" value="1"/>
</dbReference>
<keyword evidence="13 20" id="KW-0106">Calcium</keyword>
<dbReference type="GO" id="GO:0005886">
    <property type="term" value="C:plasma membrane"/>
    <property type="evidence" value="ECO:0007669"/>
    <property type="project" value="UniProtKB-SubCell"/>
</dbReference>
<dbReference type="GO" id="GO:0016539">
    <property type="term" value="P:intein-mediated protein splicing"/>
    <property type="evidence" value="ECO:0007669"/>
    <property type="project" value="InterPro"/>
</dbReference>
<dbReference type="GO" id="GO:0010468">
    <property type="term" value="P:regulation of gene expression"/>
    <property type="evidence" value="ECO:0007669"/>
    <property type="project" value="TreeGrafter"/>
</dbReference>
<feature type="binding site" evidence="20">
    <location>
        <position position="98"/>
    </location>
    <ligand>
        <name>Ca(2+)</name>
        <dbReference type="ChEBI" id="CHEBI:29108"/>
        <label>1</label>
    </ligand>
</feature>
<dbReference type="SMART" id="SM00306">
    <property type="entry name" value="HintN"/>
    <property type="match status" value="1"/>
</dbReference>
<feature type="chain" id="PRO_5027582622" description="Hedgehog protein" evidence="22">
    <location>
        <begin position="27"/>
        <end position="464"/>
    </location>
</feature>
<evidence type="ECO:0000256" key="6">
    <source>
        <dbReference type="ARBA" id="ARBA00022679"/>
    </source>
</evidence>
<evidence type="ECO:0000256" key="22">
    <source>
        <dbReference type="SAM" id="SignalP"/>
    </source>
</evidence>
<feature type="signal peptide" evidence="22">
    <location>
        <begin position="1"/>
        <end position="26"/>
    </location>
</feature>
<evidence type="ECO:0000256" key="9">
    <source>
        <dbReference type="ARBA" id="ARBA00022801"/>
    </source>
</evidence>
<dbReference type="GO" id="GO:0005113">
    <property type="term" value="F:patched binding"/>
    <property type="evidence" value="ECO:0007669"/>
    <property type="project" value="TreeGrafter"/>
</dbReference>
<sequence length="464" mass="51973">MKQSWWARLAQLSLLALWTCIWLVQGCGPGPGYGIRSRPRKLTAMHYKQFFPNFSENNLGASGRAEGKITRNSERFNELVCNYNPDIVFKDEENTNADRFMTKRCKDCLNRLAIAVMNQWPGVHLRVTEAWDEDGHHRAGSLHYEGRAVDITTDDRQTEKYGLLAQLAVEAGFDWVHYESRYHIHCSVKADHSVAVEKGGCFPGWAQVTVAGGMQKTLSSLVPGDRVMALSGTGQVVYSHVLLFLHHDQESLSTFLSLETEDGHRLALTPHHLVFLALDCGADSSQYQAQFASKAKTGDCVLIHTAQGQVRPSQIISVSVAESVGVYAPLTEAGTLFVNGVLASSYALVEDHGLAHWAFGPLRFLFTFKHLLLSDTETDRQNADSQTTCTKTHMYFSTLASKDKEAGLYVNNGILNKQDNLSEPLRMEVKEEHSLQRQISGVHWYARFLYCFGRIFLDSSLFHP</sequence>
<dbReference type="InParanoid" id="A0A6P7IUR7"/>
<evidence type="ECO:0000256" key="15">
    <source>
        <dbReference type="ARBA" id="ARBA00023136"/>
    </source>
</evidence>
<dbReference type="FunFam" id="3.30.1380.10:FF:000001">
    <property type="entry name" value="Indian hedgehog"/>
    <property type="match status" value="1"/>
</dbReference>
<evidence type="ECO:0000256" key="2">
    <source>
        <dbReference type="ARBA" id="ARBA00010649"/>
    </source>
</evidence>
<evidence type="ECO:0000256" key="12">
    <source>
        <dbReference type="ARBA" id="ARBA00022833"/>
    </source>
</evidence>
<reference evidence="26" key="1">
    <citation type="submission" date="2025-08" db="UniProtKB">
        <authorList>
            <consortium name="RefSeq"/>
        </authorList>
    </citation>
    <scope>IDENTIFICATION</scope>
</reference>
<keyword evidence="15 21" id="KW-0472">Membrane</keyword>
<feature type="binding site" evidence="20">
    <location>
        <position position="129"/>
    </location>
    <ligand>
        <name>Ca(2+)</name>
        <dbReference type="ChEBI" id="CHEBI:29108"/>
        <label>1</label>
    </ligand>
</feature>
<keyword evidence="25" id="KW-1185">Reference proteome</keyword>
<comment type="similarity">
    <text evidence="2 21">Belongs to the hedgehog family.</text>
</comment>
<evidence type="ECO:0000256" key="7">
    <source>
        <dbReference type="ARBA" id="ARBA00022723"/>
    </source>
</evidence>
<evidence type="ECO:0000259" key="23">
    <source>
        <dbReference type="SMART" id="SM00305"/>
    </source>
</evidence>
<evidence type="ECO:0000313" key="26">
    <source>
        <dbReference type="RefSeq" id="XP_028265044.1"/>
    </source>
</evidence>
<evidence type="ECO:0000256" key="1">
    <source>
        <dbReference type="ARBA" id="ARBA00004586"/>
    </source>
</evidence>
<evidence type="ECO:0000256" key="4">
    <source>
        <dbReference type="ARBA" id="ARBA00022475"/>
    </source>
</evidence>
<keyword evidence="9 21" id="KW-0378">Hydrolase</keyword>
<dbReference type="PROSITE" id="PS50817">
    <property type="entry name" value="INTEIN_N_TER"/>
    <property type="match status" value="1"/>
</dbReference>
<dbReference type="GO" id="GO:0007267">
    <property type="term" value="P:cell-cell signaling"/>
    <property type="evidence" value="ECO:0007669"/>
    <property type="project" value="InterPro"/>
</dbReference>
<feature type="binding site" evidence="20">
    <location>
        <position position="150"/>
    </location>
    <ligand>
        <name>Zn(2+)</name>
        <dbReference type="ChEBI" id="CHEBI:29105"/>
    </ligand>
</feature>
<keyword evidence="12 20" id="KW-0862">Zinc</keyword>
<evidence type="ECO:0000256" key="5">
    <source>
        <dbReference type="ARBA" id="ARBA00022670"/>
    </source>
</evidence>
<dbReference type="InterPro" id="IPR003586">
    <property type="entry name" value="Hint_dom_C"/>
</dbReference>
<dbReference type="GO" id="GO:0005509">
    <property type="term" value="F:calcium ion binding"/>
    <property type="evidence" value="ECO:0007669"/>
    <property type="project" value="TreeGrafter"/>
</dbReference>
<evidence type="ECO:0000256" key="3">
    <source>
        <dbReference type="ARBA" id="ARBA00022473"/>
    </source>
</evidence>
<dbReference type="PIRSF" id="PIRSF009400">
    <property type="entry name" value="Peptidase_C46"/>
    <property type="match status" value="1"/>
</dbReference>
<keyword evidence="8 21" id="KW-0732">Signal</keyword>
<dbReference type="PANTHER" id="PTHR11889">
    <property type="entry name" value="HEDGEHOG"/>
    <property type="match status" value="1"/>
</dbReference>
<evidence type="ECO:0000256" key="13">
    <source>
        <dbReference type="ARBA" id="ARBA00022837"/>
    </source>
</evidence>
<dbReference type="GO" id="GO:0042063">
    <property type="term" value="P:gliogenesis"/>
    <property type="evidence" value="ECO:0007669"/>
    <property type="project" value="UniProtKB-ARBA"/>
</dbReference>
<dbReference type="Proteomes" id="UP000515145">
    <property type="component" value="Chromosome 7"/>
</dbReference>
<proteinExistence type="inferred from homology"/>
<dbReference type="SMART" id="SM00305">
    <property type="entry name" value="HintC"/>
    <property type="match status" value="1"/>
</dbReference>
<comment type="subcellular location">
    <molecule>Sonic hedgehog protein</molecule>
    <subcellularLocation>
        <location evidence="21">Endoplasmic reticulum membrane</location>
    </subcellularLocation>
    <subcellularLocation>
        <location evidence="21">Golgi apparatus membrane</location>
    </subcellularLocation>
</comment>
<gene>
    <name evidence="26" type="primary">dhh</name>
</gene>
<keyword evidence="14 21" id="KW-0333">Golgi apparatus</keyword>
<comment type="function">
    <molecule>Protein hedgehog</molecule>
    <text evidence="21">The C-terminal part of the hedgehog protein precursor displays an autoproteolysis activity that results in the cleavage of the full-length protein into two parts (N-product and C-product). In addition, the C-terminal part displays a cholesterol transferase activity that results by the covalent attachment of a cholesterol moiety to the C-terminal of the newly generated N-product.</text>
</comment>
<dbReference type="PANTHER" id="PTHR11889:SF84">
    <property type="entry name" value="HEDGEHOG PROTEIN"/>
    <property type="match status" value="1"/>
</dbReference>
<dbReference type="GO" id="GO:0000139">
    <property type="term" value="C:Golgi membrane"/>
    <property type="evidence" value="ECO:0007669"/>
    <property type="project" value="UniProtKB-SubCell"/>
</dbReference>
<feature type="binding site" evidence="20">
    <location>
        <position position="93"/>
    </location>
    <ligand>
        <name>Ca(2+)</name>
        <dbReference type="ChEBI" id="CHEBI:29108"/>
        <label>1</label>
    </ligand>
</feature>
<evidence type="ECO:0000256" key="21">
    <source>
        <dbReference type="RuleBase" id="RU280812"/>
    </source>
</evidence>
<dbReference type="GO" id="GO:0007417">
    <property type="term" value="P:central nervous system development"/>
    <property type="evidence" value="ECO:0007669"/>
    <property type="project" value="UniProtKB-ARBA"/>
</dbReference>
<dbReference type="SUPFAM" id="SSF55166">
    <property type="entry name" value="Hedgehog/DD-peptidase"/>
    <property type="match status" value="1"/>
</dbReference>
<feature type="binding site" evidence="20">
    <location>
        <position position="134"/>
    </location>
    <ligand>
        <name>Ca(2+)</name>
        <dbReference type="ChEBI" id="CHEBI:29108"/>
        <label>2</label>
    </ligand>
</feature>
<evidence type="ECO:0000256" key="16">
    <source>
        <dbReference type="ARBA" id="ARBA00023139"/>
    </source>
</evidence>
<dbReference type="RefSeq" id="XP_028265044.1">
    <property type="nucleotide sequence ID" value="XM_028409243.1"/>
</dbReference>
<keyword evidence="16" id="KW-0564">Palmitate</keyword>
<dbReference type="InterPro" id="IPR009045">
    <property type="entry name" value="Zn_M74/Hedgehog-like"/>
</dbReference>
<dbReference type="GO" id="GO:0005615">
    <property type="term" value="C:extracellular space"/>
    <property type="evidence" value="ECO:0007669"/>
    <property type="project" value="TreeGrafter"/>
</dbReference>
<feature type="binding site" evidence="20">
    <location>
        <position position="93"/>
    </location>
    <ligand>
        <name>Ca(2+)</name>
        <dbReference type="ChEBI" id="CHEBI:29108"/>
        <label>2</label>
    </ligand>
</feature>
<dbReference type="GO" id="GO:0008233">
    <property type="term" value="F:peptidase activity"/>
    <property type="evidence" value="ECO:0007669"/>
    <property type="project" value="UniProtKB-UniRule"/>
</dbReference>
<dbReference type="GO" id="GO:0055002">
    <property type="term" value="P:striated muscle cell development"/>
    <property type="evidence" value="ECO:0007669"/>
    <property type="project" value="UniProtKB-ARBA"/>
</dbReference>
<keyword evidence="4 21" id="KW-1003">Cell membrane</keyword>
<comment type="function">
    <molecule>Protein hedgehog N-product</molecule>
    <text evidence="21">The dually lipidated hedgehog protein N-product is a morphogen which is essential for a variety of patterning events during development.</text>
</comment>
<dbReference type="OrthoDB" id="5212at2759"/>
<keyword evidence="3 21" id="KW-0217">Developmental protein</keyword>
<dbReference type="Gene3D" id="3.30.1380.10">
    <property type="match status" value="1"/>
</dbReference>
<keyword evidence="6" id="KW-0808">Transferase</keyword>
<keyword evidence="11 21" id="KW-0256">Endoplasmic reticulum</keyword>
<dbReference type="Pfam" id="PF01079">
    <property type="entry name" value="Hint"/>
    <property type="match status" value="1"/>
</dbReference>
<feature type="binding site" evidence="20">
    <location>
        <position position="185"/>
    </location>
    <ligand>
        <name>Zn(2+)</name>
        <dbReference type="ChEBI" id="CHEBI:29105"/>
    </ligand>
</feature>
<feature type="domain" description="Hint" evidence="23">
    <location>
        <begin position="307"/>
        <end position="351"/>
    </location>
</feature>
<dbReference type="GO" id="GO:0016740">
    <property type="term" value="F:transferase activity"/>
    <property type="evidence" value="ECO:0007669"/>
    <property type="project" value="UniProtKB-KW"/>
</dbReference>
<evidence type="ECO:0000256" key="11">
    <source>
        <dbReference type="ARBA" id="ARBA00022824"/>
    </source>
</evidence>
<dbReference type="InterPro" id="IPR001657">
    <property type="entry name" value="Hedgehog"/>
</dbReference>
<feature type="domain" description="Hint" evidence="24">
    <location>
        <begin position="199"/>
        <end position="305"/>
    </location>
</feature>
<protein>
    <recommendedName>
        <fullName evidence="21">Hedgehog protein</fullName>
    </recommendedName>
</protein>
<evidence type="ECO:0000256" key="17">
    <source>
        <dbReference type="ARBA" id="ARBA00023288"/>
    </source>
</evidence>
<dbReference type="FunFam" id="2.170.16.10:FF:000001">
    <property type="entry name" value="Indian hedgehog"/>
    <property type="match status" value="1"/>
</dbReference>
<keyword evidence="7 20" id="KW-0479">Metal-binding</keyword>
<dbReference type="InterPro" id="IPR006141">
    <property type="entry name" value="Intein_N"/>
</dbReference>